<dbReference type="AlphaFoldDB" id="A0A8J2PSX8"/>
<organism evidence="1 2">
    <name type="scientific">Allacma fusca</name>
    <dbReference type="NCBI Taxonomy" id="39272"/>
    <lineage>
        <taxon>Eukaryota</taxon>
        <taxon>Metazoa</taxon>
        <taxon>Ecdysozoa</taxon>
        <taxon>Arthropoda</taxon>
        <taxon>Hexapoda</taxon>
        <taxon>Collembola</taxon>
        <taxon>Symphypleona</taxon>
        <taxon>Sminthuridae</taxon>
        <taxon>Allacma</taxon>
    </lineage>
</organism>
<proteinExistence type="predicted"/>
<evidence type="ECO:0000313" key="2">
    <source>
        <dbReference type="Proteomes" id="UP000708208"/>
    </source>
</evidence>
<dbReference type="EMBL" id="CAJVCH010540187">
    <property type="protein sequence ID" value="CAG7826556.1"/>
    <property type="molecule type" value="Genomic_DNA"/>
</dbReference>
<evidence type="ECO:0000313" key="1">
    <source>
        <dbReference type="EMBL" id="CAG7826556.1"/>
    </source>
</evidence>
<reference evidence="1" key="1">
    <citation type="submission" date="2021-06" db="EMBL/GenBank/DDBJ databases">
        <authorList>
            <person name="Hodson N. C."/>
            <person name="Mongue J. A."/>
            <person name="Jaron S. K."/>
        </authorList>
    </citation>
    <scope>NUCLEOTIDE SEQUENCE</scope>
</reference>
<accession>A0A8J2PSX8</accession>
<feature type="non-terminal residue" evidence="1">
    <location>
        <position position="192"/>
    </location>
</feature>
<gene>
    <name evidence="1" type="ORF">AFUS01_LOCUS36603</name>
</gene>
<comment type="caution">
    <text evidence="1">The sequence shown here is derived from an EMBL/GenBank/DDBJ whole genome shotgun (WGS) entry which is preliminary data.</text>
</comment>
<sequence>MQFIDGESFFKNEVHQATEFCSVLLPKPLSLEEYRQFIGQRLPFHTQSINTENACLLSFTAEAELWERSHLDLESLRKRKVNTVDNCIYNKIDNGVYQRIQQDPKGACQTVAEYLQEPMVEVNYNVQQFVDQNMDIVETISSKMEVVDTANMVYVNDFDFWGEPTRNWFLPFSLAHLECPLTTYKSLKSKQG</sequence>
<protein>
    <submittedName>
        <fullName evidence="1">Uncharacterized protein</fullName>
    </submittedName>
</protein>
<keyword evidence="2" id="KW-1185">Reference proteome</keyword>
<name>A0A8J2PSX8_9HEXA</name>
<dbReference type="Proteomes" id="UP000708208">
    <property type="component" value="Unassembled WGS sequence"/>
</dbReference>